<keyword evidence="2" id="KW-0732">Signal</keyword>
<comment type="caution">
    <text evidence="3">The sequence shown here is derived from an EMBL/GenBank/DDBJ whole genome shotgun (WGS) entry which is preliminary data.</text>
</comment>
<feature type="compositionally biased region" description="Basic residues" evidence="1">
    <location>
        <begin position="320"/>
        <end position="340"/>
    </location>
</feature>
<evidence type="ECO:0000256" key="2">
    <source>
        <dbReference type="SAM" id="SignalP"/>
    </source>
</evidence>
<feature type="region of interest" description="Disordered" evidence="1">
    <location>
        <begin position="298"/>
        <end position="340"/>
    </location>
</feature>
<feature type="chain" id="PRO_5047005727" description="Outer membrane protein beta-barrel domain-containing protein" evidence="2">
    <location>
        <begin position="20"/>
        <end position="340"/>
    </location>
</feature>
<dbReference type="Proteomes" id="UP001500298">
    <property type="component" value="Unassembled WGS sequence"/>
</dbReference>
<dbReference type="InterPro" id="IPR036709">
    <property type="entry name" value="Autotransporte_beta_dom_sf"/>
</dbReference>
<accession>A0ABP9DNG0</accession>
<name>A0ABP9DNG0_9BACT</name>
<dbReference type="Gene3D" id="2.40.128.130">
    <property type="entry name" value="Autotransporter beta-domain"/>
    <property type="match status" value="1"/>
</dbReference>
<gene>
    <name evidence="3" type="ORF">GCM10023331_37250</name>
</gene>
<keyword evidence="4" id="KW-1185">Reference proteome</keyword>
<organism evidence="3 4">
    <name type="scientific">Algivirga pacifica</name>
    <dbReference type="NCBI Taxonomy" id="1162670"/>
    <lineage>
        <taxon>Bacteria</taxon>
        <taxon>Pseudomonadati</taxon>
        <taxon>Bacteroidota</taxon>
        <taxon>Cytophagia</taxon>
        <taxon>Cytophagales</taxon>
        <taxon>Flammeovirgaceae</taxon>
        <taxon>Algivirga</taxon>
    </lineage>
</organism>
<protein>
    <recommendedName>
        <fullName evidence="5">Outer membrane protein beta-barrel domain-containing protein</fullName>
    </recommendedName>
</protein>
<evidence type="ECO:0000313" key="4">
    <source>
        <dbReference type="Proteomes" id="UP001500298"/>
    </source>
</evidence>
<evidence type="ECO:0008006" key="5">
    <source>
        <dbReference type="Google" id="ProtNLM"/>
    </source>
</evidence>
<dbReference type="RefSeq" id="WP_345374603.1">
    <property type="nucleotide sequence ID" value="NZ_BAABJX010000062.1"/>
</dbReference>
<dbReference type="SUPFAM" id="SSF103515">
    <property type="entry name" value="Autotransporter"/>
    <property type="match status" value="1"/>
</dbReference>
<feature type="signal peptide" evidence="2">
    <location>
        <begin position="1"/>
        <end position="19"/>
    </location>
</feature>
<feature type="compositionally biased region" description="Basic and acidic residues" evidence="1">
    <location>
        <begin position="301"/>
        <end position="318"/>
    </location>
</feature>
<evidence type="ECO:0000256" key="1">
    <source>
        <dbReference type="SAM" id="MobiDB-lite"/>
    </source>
</evidence>
<dbReference type="EMBL" id="BAABJX010000062">
    <property type="protein sequence ID" value="GAA4849134.1"/>
    <property type="molecule type" value="Genomic_DNA"/>
</dbReference>
<evidence type="ECO:0000313" key="3">
    <source>
        <dbReference type="EMBL" id="GAA4849134.1"/>
    </source>
</evidence>
<sequence length="340" mass="38844">MKKILLFLFLALLTTPSFAQYAHMKVGGSVGYSHIFTKWNEAIEEYNVSTPGVPFSVASLSDGWNYGVNLDYFFSLGRVKDPARGGNSMRESSRGFLLGVSYHTDRYREENRFGDFYSDMNARFHSLGMYMDFYFLQLTDHLFIERIKENAFFRVSGQYTWMQFDFEGNLPDVPPLTQEGLPVPSTLPLSTRDNSLGIGVGLGYHIYITDRIAVTPTVQGHFSFGHEIPGLREALGSTSFNEQSTVFRPSVGITVSYAIKQAMPLCPIETCHVQQEHSHRILKGIPVRGNSYSLRQNQRYGDIHRGQIKEPKQKEFKSQKAVRKKVKDSKKKRRRLRIVD</sequence>
<reference evidence="4" key="1">
    <citation type="journal article" date="2019" name="Int. J. Syst. Evol. Microbiol.">
        <title>The Global Catalogue of Microorganisms (GCM) 10K type strain sequencing project: providing services to taxonomists for standard genome sequencing and annotation.</title>
        <authorList>
            <consortium name="The Broad Institute Genomics Platform"/>
            <consortium name="The Broad Institute Genome Sequencing Center for Infectious Disease"/>
            <person name="Wu L."/>
            <person name="Ma J."/>
        </authorList>
    </citation>
    <scope>NUCLEOTIDE SEQUENCE [LARGE SCALE GENOMIC DNA]</scope>
    <source>
        <strain evidence="4">JCM 18326</strain>
    </source>
</reference>
<proteinExistence type="predicted"/>